<sequence length="148" mass="15560">MPDTRQLALSRTLLSATITPPSIIHFCTKGGGAASLLEMLSLPDAAELEIASFHGNTLTRLLAASPRAQKVAIEHLVYRQFRGAAAIPASVNNSVTGLEISHHASRGFNATGSPTSNLSPSILGQRNRRISALLCSVVAGSRALPSRH</sequence>
<dbReference type="Proteomes" id="UP000027195">
    <property type="component" value="Unassembled WGS sequence"/>
</dbReference>
<evidence type="ECO:0000313" key="1">
    <source>
        <dbReference type="EMBL" id="KDQ14180.1"/>
    </source>
</evidence>
<dbReference type="EMBL" id="KL198039">
    <property type="protein sequence ID" value="KDQ14180.1"/>
    <property type="molecule type" value="Genomic_DNA"/>
</dbReference>
<name>A0A067MHI2_BOTB1</name>
<dbReference type="AlphaFoldDB" id="A0A067MHI2"/>
<evidence type="ECO:0000313" key="2">
    <source>
        <dbReference type="Proteomes" id="UP000027195"/>
    </source>
</evidence>
<protein>
    <submittedName>
        <fullName evidence="1">Uncharacterized protein</fullName>
    </submittedName>
</protein>
<reference evidence="2" key="1">
    <citation type="journal article" date="2014" name="Proc. Natl. Acad. Sci. U.S.A.">
        <title>Extensive sampling of basidiomycete genomes demonstrates inadequacy of the white-rot/brown-rot paradigm for wood decay fungi.</title>
        <authorList>
            <person name="Riley R."/>
            <person name="Salamov A.A."/>
            <person name="Brown D.W."/>
            <person name="Nagy L.G."/>
            <person name="Floudas D."/>
            <person name="Held B.W."/>
            <person name="Levasseur A."/>
            <person name="Lombard V."/>
            <person name="Morin E."/>
            <person name="Otillar R."/>
            <person name="Lindquist E.A."/>
            <person name="Sun H."/>
            <person name="LaButti K.M."/>
            <person name="Schmutz J."/>
            <person name="Jabbour D."/>
            <person name="Luo H."/>
            <person name="Baker S.E."/>
            <person name="Pisabarro A.G."/>
            <person name="Walton J.D."/>
            <person name="Blanchette R.A."/>
            <person name="Henrissat B."/>
            <person name="Martin F."/>
            <person name="Cullen D."/>
            <person name="Hibbett D.S."/>
            <person name="Grigoriev I.V."/>
        </authorList>
    </citation>
    <scope>NUCLEOTIDE SEQUENCE [LARGE SCALE GENOMIC DNA]</scope>
    <source>
        <strain evidence="2">FD-172 SS1</strain>
    </source>
</reference>
<accession>A0A067MHI2</accession>
<dbReference type="HOGENOM" id="CLU_1758523_0_0_1"/>
<keyword evidence="2" id="KW-1185">Reference proteome</keyword>
<proteinExistence type="predicted"/>
<dbReference type="InParanoid" id="A0A067MHI2"/>
<organism evidence="1 2">
    <name type="scientific">Botryobasidium botryosum (strain FD-172 SS1)</name>
    <dbReference type="NCBI Taxonomy" id="930990"/>
    <lineage>
        <taxon>Eukaryota</taxon>
        <taxon>Fungi</taxon>
        <taxon>Dikarya</taxon>
        <taxon>Basidiomycota</taxon>
        <taxon>Agaricomycotina</taxon>
        <taxon>Agaricomycetes</taxon>
        <taxon>Cantharellales</taxon>
        <taxon>Botryobasidiaceae</taxon>
        <taxon>Botryobasidium</taxon>
    </lineage>
</organism>
<gene>
    <name evidence="1" type="ORF">BOTBODRAFT_352605</name>
</gene>